<evidence type="ECO:0000313" key="10">
    <source>
        <dbReference type="Ensembl" id="ENSSLDP00000022378.1"/>
    </source>
</evidence>
<evidence type="ECO:0000256" key="5">
    <source>
        <dbReference type="ARBA" id="ARBA00023242"/>
    </source>
</evidence>
<reference evidence="10" key="2">
    <citation type="submission" date="2025-09" db="UniProtKB">
        <authorList>
            <consortium name="Ensembl"/>
        </authorList>
    </citation>
    <scope>IDENTIFICATION</scope>
</reference>
<dbReference type="InterPro" id="IPR001487">
    <property type="entry name" value="Bromodomain"/>
</dbReference>
<feature type="coiled-coil region" evidence="7">
    <location>
        <begin position="266"/>
        <end position="293"/>
    </location>
</feature>
<dbReference type="InterPro" id="IPR021900">
    <property type="entry name" value="DUF3512"/>
</dbReference>
<dbReference type="SUPFAM" id="SSF47370">
    <property type="entry name" value="Bromodomain"/>
    <property type="match status" value="1"/>
</dbReference>
<feature type="compositionally biased region" description="Basic and acidic residues" evidence="8">
    <location>
        <begin position="66"/>
        <end position="78"/>
    </location>
</feature>
<evidence type="ECO:0000256" key="3">
    <source>
        <dbReference type="ARBA" id="ARBA00023117"/>
    </source>
</evidence>
<dbReference type="InterPro" id="IPR036427">
    <property type="entry name" value="Bromodomain-like_sf"/>
</dbReference>
<dbReference type="PRINTS" id="PR00503">
    <property type="entry name" value="BROMODOMAIN"/>
</dbReference>
<dbReference type="PROSITE" id="PS50014">
    <property type="entry name" value="BROMODOMAIN_2"/>
    <property type="match status" value="1"/>
</dbReference>
<dbReference type="GeneTree" id="ENSGT00950000183170"/>
<comment type="subcellular location">
    <subcellularLocation>
        <location evidence="1">Nucleus</location>
    </subcellularLocation>
</comment>
<feature type="region of interest" description="Disordered" evidence="8">
    <location>
        <begin position="1"/>
        <end position="116"/>
    </location>
</feature>
<keyword evidence="4" id="KW-0804">Transcription</keyword>
<accession>A0A3B4Y3D4</accession>
<evidence type="ECO:0000256" key="1">
    <source>
        <dbReference type="ARBA" id="ARBA00004123"/>
    </source>
</evidence>
<feature type="compositionally biased region" description="Basic and acidic residues" evidence="8">
    <location>
        <begin position="98"/>
        <end position="116"/>
    </location>
</feature>
<dbReference type="Proteomes" id="UP000261360">
    <property type="component" value="Unplaced"/>
</dbReference>
<protein>
    <submittedName>
        <fullName evidence="10">Bromodomain containing 7</fullName>
    </submittedName>
</protein>
<dbReference type="AlphaFoldDB" id="A0A3B4Y3D4"/>
<feature type="compositionally biased region" description="Basic and acidic residues" evidence="8">
    <location>
        <begin position="12"/>
        <end position="23"/>
    </location>
</feature>
<dbReference type="PANTHER" id="PTHR22881">
    <property type="entry name" value="BROMODOMAIN CONTAINING PROTEIN"/>
    <property type="match status" value="1"/>
</dbReference>
<evidence type="ECO:0000259" key="9">
    <source>
        <dbReference type="PROSITE" id="PS50014"/>
    </source>
</evidence>
<keyword evidence="7" id="KW-0175">Coiled coil</keyword>
<keyword evidence="5" id="KW-0539">Nucleus</keyword>
<evidence type="ECO:0000256" key="8">
    <source>
        <dbReference type="SAM" id="MobiDB-lite"/>
    </source>
</evidence>
<feature type="compositionally biased region" description="Basic residues" evidence="8">
    <location>
        <begin position="1"/>
        <end position="11"/>
    </location>
</feature>
<evidence type="ECO:0000256" key="7">
    <source>
        <dbReference type="SAM" id="Coils"/>
    </source>
</evidence>
<name>A0A3B4Y3D4_SERLL</name>
<dbReference type="GO" id="GO:0006357">
    <property type="term" value="P:regulation of transcription by RNA polymerase II"/>
    <property type="evidence" value="ECO:0007669"/>
    <property type="project" value="TreeGrafter"/>
</dbReference>
<dbReference type="Gene3D" id="1.20.920.10">
    <property type="entry name" value="Bromodomain-like"/>
    <property type="match status" value="1"/>
</dbReference>
<evidence type="ECO:0000256" key="6">
    <source>
        <dbReference type="PROSITE-ProRule" id="PRU00035"/>
    </source>
</evidence>
<evidence type="ECO:0000313" key="11">
    <source>
        <dbReference type="Proteomes" id="UP000261360"/>
    </source>
</evidence>
<reference evidence="10" key="1">
    <citation type="submission" date="2025-08" db="UniProtKB">
        <authorList>
            <consortium name="Ensembl"/>
        </authorList>
    </citation>
    <scope>IDENTIFICATION</scope>
</reference>
<dbReference type="SMART" id="SM00297">
    <property type="entry name" value="BROMO"/>
    <property type="match status" value="1"/>
</dbReference>
<sequence length="532" mass="60468">MGKKHKKHKSEKHGYEEYGERPLKLVLKVSGNEVTAGSSSLDTFYDEQPAEYDKPKDKKKKKKKDKERSFGSPEDDRGKKKMTKKKKGQDAEGDDDREQSRTPIRSELDKLEEKEQTPLQEALNQLIRQLQRKDPSAFFSFPVTDLIAPGYSSIIKRPMDFSTMKDKVKKECYHSLDELKVDFRIMCENAMVYNKHETIYHKAARKLLHSGMKILSQERLDSLKQSIEFMSGLDPSAKQPGKKKNLFIHGQSVFQSFNLCFVCRQDKDSKDEAAKAEKELEEIRKVIQESGGKLSNRVLQYFFWSNGHIHVGYCPVKLGMMSNRLQSGVNTLQGFREDKRNRITPVSYMNYGPFTSYAPTYDSSFANISKDDSDLIYSFYGEECSLQGSDSLSDFLAKSDEYVYKLADNLLDAMTNGEHSKTLKEAHVDEPANTQDDKGENEVRHWSVNCVCVGVLSVCHPPPLSVTEALHFQRKLDETTKLLRNLQEAQKERLSAKQPPNMICLLAPTAKELELGKSLSVQAPSSPSAADL</sequence>
<keyword evidence="3 6" id="KW-0103">Bromodomain</keyword>
<feature type="domain" description="Bromo" evidence="9">
    <location>
        <begin position="131"/>
        <end position="201"/>
    </location>
</feature>
<dbReference type="PANTHER" id="PTHR22881:SF12">
    <property type="entry name" value="BROMODOMAIN-CONTAINING PROTEIN 7"/>
    <property type="match status" value="1"/>
</dbReference>
<dbReference type="CDD" id="cd05513">
    <property type="entry name" value="Bromo_brd7_like"/>
    <property type="match status" value="1"/>
</dbReference>
<evidence type="ECO:0000256" key="4">
    <source>
        <dbReference type="ARBA" id="ARBA00023163"/>
    </source>
</evidence>
<feature type="compositionally biased region" description="Polar residues" evidence="8">
    <location>
        <begin position="32"/>
        <end position="42"/>
    </location>
</feature>
<dbReference type="GO" id="GO:0005634">
    <property type="term" value="C:nucleus"/>
    <property type="evidence" value="ECO:0007669"/>
    <property type="project" value="UniProtKB-SubCell"/>
</dbReference>
<dbReference type="InterPro" id="IPR051831">
    <property type="entry name" value="Bromodomain_contain_prot"/>
</dbReference>
<dbReference type="Pfam" id="PF12024">
    <property type="entry name" value="DUF3512"/>
    <property type="match status" value="1"/>
</dbReference>
<dbReference type="Pfam" id="PF00439">
    <property type="entry name" value="Bromodomain"/>
    <property type="match status" value="1"/>
</dbReference>
<proteinExistence type="predicted"/>
<organism evidence="10 11">
    <name type="scientific">Seriola lalandi dorsalis</name>
    <dbReference type="NCBI Taxonomy" id="1841481"/>
    <lineage>
        <taxon>Eukaryota</taxon>
        <taxon>Metazoa</taxon>
        <taxon>Chordata</taxon>
        <taxon>Craniata</taxon>
        <taxon>Vertebrata</taxon>
        <taxon>Euteleostomi</taxon>
        <taxon>Actinopterygii</taxon>
        <taxon>Neopterygii</taxon>
        <taxon>Teleostei</taxon>
        <taxon>Neoteleostei</taxon>
        <taxon>Acanthomorphata</taxon>
        <taxon>Carangaria</taxon>
        <taxon>Carangiformes</taxon>
        <taxon>Carangidae</taxon>
        <taxon>Seriola</taxon>
    </lineage>
</organism>
<dbReference type="Ensembl" id="ENSSLDT00000023101.1">
    <property type="protein sequence ID" value="ENSSLDP00000022378.1"/>
    <property type="gene ID" value="ENSSLDG00000017420.1"/>
</dbReference>
<keyword evidence="11" id="KW-1185">Reference proteome</keyword>
<evidence type="ECO:0000256" key="2">
    <source>
        <dbReference type="ARBA" id="ARBA00023015"/>
    </source>
</evidence>
<keyword evidence="2" id="KW-0805">Transcription regulation</keyword>